<reference evidence="15" key="1">
    <citation type="journal article" date="2023" name="bioRxiv">
        <title>Improved chromosome-level genome assembly for marigold (Tagetes erecta).</title>
        <authorList>
            <person name="Jiang F."/>
            <person name="Yuan L."/>
            <person name="Wang S."/>
            <person name="Wang H."/>
            <person name="Xu D."/>
            <person name="Wang A."/>
            <person name="Fan W."/>
        </authorList>
    </citation>
    <scope>NUCLEOTIDE SEQUENCE</scope>
    <source>
        <strain evidence="15">WSJ</strain>
        <tissue evidence="15">Leaf</tissue>
    </source>
</reference>
<evidence type="ECO:0000259" key="14">
    <source>
        <dbReference type="PROSITE" id="PS50816"/>
    </source>
</evidence>
<evidence type="ECO:0000256" key="7">
    <source>
        <dbReference type="ARBA" id="ARBA00022777"/>
    </source>
</evidence>
<evidence type="ECO:0000313" key="15">
    <source>
        <dbReference type="EMBL" id="KAK1436776.1"/>
    </source>
</evidence>
<comment type="catalytic activity">
    <reaction evidence="11">
        <text>L-seryl-[protein] + ATP = O-phospho-L-seryl-[protein] + ADP + H(+)</text>
        <dbReference type="Rhea" id="RHEA:17989"/>
        <dbReference type="Rhea" id="RHEA-COMP:9863"/>
        <dbReference type="Rhea" id="RHEA-COMP:11604"/>
        <dbReference type="ChEBI" id="CHEBI:15378"/>
        <dbReference type="ChEBI" id="CHEBI:29999"/>
        <dbReference type="ChEBI" id="CHEBI:30616"/>
        <dbReference type="ChEBI" id="CHEBI:83421"/>
        <dbReference type="ChEBI" id="CHEBI:456216"/>
        <dbReference type="EC" id="2.7.11.1"/>
    </reaction>
</comment>
<sequence length="536" mass="60755">MAMGIAMVLEDAIRIWNYLDYEEAYQMTHELSSSLKNKTISFNNQSPSAKPHTTVAHLRQSPLISSTTTITLLTNSSKSHNMNDLVLLPDRVSDPSNRPIIFGKYEMGRLLGQGTFAKVFHARDIFTMQNVAVKVIKIEQVRKQGLMDQITREIAVMRLVRHPNVVQLKEVMATKTKIYLVMEYVKGGELFAKIAKGRLKEGLARKYFQQLISAVDYCHSRGVYHRDLKPENLLLDENEDLKVSDFGLSALPEQLRNDGMLHTQCGTPAYISPEVLRKKGYDGSKADTWSCGVILYALLAGCLPFREDNLMHMYKKIFKAEYEFPPWFSGDARRLISKLLVVDPSQRITIPAVMRSPWYLRGLKTSEGGFLAPILLKSASLIDTTDNDDKTSETEKPIRRSKSSPRFYNAFEFISSMSSGFDLSNMFETKQKSESLFTSKFCAPTIMNKLESIAKELNFKILYSNQNEYKLKMEGISVGRKGKLSVTAEVFEVAPEVAVVEFSKTAGDTLEYKKFEEDVRPGLQDIVWSWQGENSS</sequence>
<feature type="domain" description="NAF" evidence="14">
    <location>
        <begin position="403"/>
        <end position="428"/>
    </location>
</feature>
<organism evidence="15 16">
    <name type="scientific">Tagetes erecta</name>
    <name type="common">African marigold</name>
    <dbReference type="NCBI Taxonomy" id="13708"/>
    <lineage>
        <taxon>Eukaryota</taxon>
        <taxon>Viridiplantae</taxon>
        <taxon>Streptophyta</taxon>
        <taxon>Embryophyta</taxon>
        <taxon>Tracheophyta</taxon>
        <taxon>Spermatophyta</taxon>
        <taxon>Magnoliopsida</taxon>
        <taxon>eudicotyledons</taxon>
        <taxon>Gunneridae</taxon>
        <taxon>Pentapetalae</taxon>
        <taxon>asterids</taxon>
        <taxon>campanulids</taxon>
        <taxon>Asterales</taxon>
        <taxon>Asteraceae</taxon>
        <taxon>Asteroideae</taxon>
        <taxon>Heliantheae alliance</taxon>
        <taxon>Tageteae</taxon>
        <taxon>Tagetes</taxon>
    </lineage>
</organism>
<keyword evidence="6 12" id="KW-0547">Nucleotide-binding</keyword>
<dbReference type="GO" id="GO:0005524">
    <property type="term" value="F:ATP binding"/>
    <property type="evidence" value="ECO:0007669"/>
    <property type="project" value="UniProtKB-UniRule"/>
</dbReference>
<comment type="similarity">
    <text evidence="2">Belongs to the protein kinase superfamily. CAMK Ser/Thr protein kinase family. SNF1 subfamily.</text>
</comment>
<evidence type="ECO:0000256" key="5">
    <source>
        <dbReference type="ARBA" id="ARBA00022679"/>
    </source>
</evidence>
<keyword evidence="16" id="KW-1185">Reference proteome</keyword>
<dbReference type="PANTHER" id="PTHR43895">
    <property type="entry name" value="CALCIUM/CALMODULIN-DEPENDENT PROTEIN KINASE KINASE-RELATED"/>
    <property type="match status" value="1"/>
</dbReference>
<dbReference type="InterPro" id="IPR000719">
    <property type="entry name" value="Prot_kinase_dom"/>
</dbReference>
<dbReference type="SUPFAM" id="SSF56112">
    <property type="entry name" value="Protein kinase-like (PK-like)"/>
    <property type="match status" value="1"/>
</dbReference>
<dbReference type="CDD" id="cd12195">
    <property type="entry name" value="CIPK_C"/>
    <property type="match status" value="1"/>
</dbReference>
<dbReference type="EMBL" id="JAUHHV010000001">
    <property type="protein sequence ID" value="KAK1436776.1"/>
    <property type="molecule type" value="Genomic_DNA"/>
</dbReference>
<evidence type="ECO:0000256" key="8">
    <source>
        <dbReference type="ARBA" id="ARBA00022840"/>
    </source>
</evidence>
<dbReference type="FunFam" id="3.30.310.80:FF:000005">
    <property type="entry name" value="Non-specific serine/threonine protein kinase"/>
    <property type="match status" value="1"/>
</dbReference>
<keyword evidence="7" id="KW-0418">Kinase</keyword>
<proteinExistence type="inferred from homology"/>
<dbReference type="FunFam" id="1.10.510.10:FF:000279">
    <property type="entry name" value="Non-specific serine/threonine protein kinase"/>
    <property type="match status" value="1"/>
</dbReference>
<dbReference type="FunFam" id="3.30.200.20:FF:000096">
    <property type="entry name" value="Non-specific serine/threonine protein kinase"/>
    <property type="match status" value="1"/>
</dbReference>
<keyword evidence="9" id="KW-0464">Manganese</keyword>
<dbReference type="PROSITE" id="PS00108">
    <property type="entry name" value="PROTEIN_KINASE_ST"/>
    <property type="match status" value="1"/>
</dbReference>
<gene>
    <name evidence="15" type="ORF">QVD17_02558</name>
</gene>
<feature type="domain" description="Protein kinase" evidence="13">
    <location>
        <begin position="105"/>
        <end position="359"/>
    </location>
</feature>
<dbReference type="InterPro" id="IPR017441">
    <property type="entry name" value="Protein_kinase_ATP_BS"/>
</dbReference>
<dbReference type="GO" id="GO:0004674">
    <property type="term" value="F:protein serine/threonine kinase activity"/>
    <property type="evidence" value="ECO:0007669"/>
    <property type="project" value="UniProtKB-KW"/>
</dbReference>
<keyword evidence="8 12" id="KW-0067">ATP-binding</keyword>
<dbReference type="InterPro" id="IPR011009">
    <property type="entry name" value="Kinase-like_dom_sf"/>
</dbReference>
<evidence type="ECO:0000256" key="2">
    <source>
        <dbReference type="ARBA" id="ARBA00006234"/>
    </source>
</evidence>
<evidence type="ECO:0000256" key="11">
    <source>
        <dbReference type="ARBA" id="ARBA00048679"/>
    </source>
</evidence>
<dbReference type="GO" id="GO:0007165">
    <property type="term" value="P:signal transduction"/>
    <property type="evidence" value="ECO:0007669"/>
    <property type="project" value="InterPro"/>
</dbReference>
<dbReference type="PROSITE" id="PS50011">
    <property type="entry name" value="PROTEIN_KINASE_DOM"/>
    <property type="match status" value="1"/>
</dbReference>
<dbReference type="PROSITE" id="PS00107">
    <property type="entry name" value="PROTEIN_KINASE_ATP"/>
    <property type="match status" value="1"/>
</dbReference>
<dbReference type="PROSITE" id="PS50816">
    <property type="entry name" value="NAF"/>
    <property type="match status" value="1"/>
</dbReference>
<dbReference type="Gene3D" id="1.10.510.10">
    <property type="entry name" value="Transferase(Phosphotransferase) domain 1"/>
    <property type="match status" value="1"/>
</dbReference>
<keyword evidence="4" id="KW-0723">Serine/threonine-protein kinase</keyword>
<protein>
    <recommendedName>
        <fullName evidence="3">non-specific serine/threonine protein kinase</fullName>
        <ecNumber evidence="3">2.7.11.1</ecNumber>
    </recommendedName>
</protein>
<evidence type="ECO:0000313" key="16">
    <source>
        <dbReference type="Proteomes" id="UP001229421"/>
    </source>
</evidence>
<dbReference type="InterPro" id="IPR004041">
    <property type="entry name" value="NAF_dom"/>
</dbReference>
<dbReference type="Pfam" id="PF03822">
    <property type="entry name" value="NAF"/>
    <property type="match status" value="1"/>
</dbReference>
<dbReference type="AlphaFoldDB" id="A0AAD8LCQ0"/>
<evidence type="ECO:0000256" key="6">
    <source>
        <dbReference type="ARBA" id="ARBA00022741"/>
    </source>
</evidence>
<evidence type="ECO:0000256" key="3">
    <source>
        <dbReference type="ARBA" id="ARBA00012513"/>
    </source>
</evidence>
<dbReference type="InterPro" id="IPR008271">
    <property type="entry name" value="Ser/Thr_kinase_AS"/>
</dbReference>
<dbReference type="EC" id="2.7.11.1" evidence="3"/>
<evidence type="ECO:0000256" key="4">
    <source>
        <dbReference type="ARBA" id="ARBA00022527"/>
    </source>
</evidence>
<dbReference type="PANTHER" id="PTHR43895:SF162">
    <property type="entry name" value="CBL-INTERACTING SERINE_THREONINE-PROTEIN KINASE 25"/>
    <property type="match status" value="1"/>
</dbReference>
<name>A0AAD8LCQ0_TARER</name>
<dbReference type="InterPro" id="IPR018451">
    <property type="entry name" value="NAF/FISL_domain"/>
</dbReference>
<dbReference type="Pfam" id="PF00069">
    <property type="entry name" value="Pkinase"/>
    <property type="match status" value="1"/>
</dbReference>
<evidence type="ECO:0000256" key="12">
    <source>
        <dbReference type="PROSITE-ProRule" id="PRU10141"/>
    </source>
</evidence>
<evidence type="ECO:0000256" key="1">
    <source>
        <dbReference type="ARBA" id="ARBA00001936"/>
    </source>
</evidence>
<comment type="cofactor">
    <cofactor evidence="1">
        <name>Mn(2+)</name>
        <dbReference type="ChEBI" id="CHEBI:29035"/>
    </cofactor>
</comment>
<accession>A0AAD8LCQ0</accession>
<evidence type="ECO:0000256" key="9">
    <source>
        <dbReference type="ARBA" id="ARBA00023211"/>
    </source>
</evidence>
<feature type="binding site" evidence="12">
    <location>
        <position position="134"/>
    </location>
    <ligand>
        <name>ATP</name>
        <dbReference type="ChEBI" id="CHEBI:30616"/>
    </ligand>
</feature>
<comment type="catalytic activity">
    <reaction evidence="10">
        <text>L-threonyl-[protein] + ATP = O-phospho-L-threonyl-[protein] + ADP + H(+)</text>
        <dbReference type="Rhea" id="RHEA:46608"/>
        <dbReference type="Rhea" id="RHEA-COMP:11060"/>
        <dbReference type="Rhea" id="RHEA-COMP:11605"/>
        <dbReference type="ChEBI" id="CHEBI:15378"/>
        <dbReference type="ChEBI" id="CHEBI:30013"/>
        <dbReference type="ChEBI" id="CHEBI:30616"/>
        <dbReference type="ChEBI" id="CHEBI:61977"/>
        <dbReference type="ChEBI" id="CHEBI:456216"/>
        <dbReference type="EC" id="2.7.11.1"/>
    </reaction>
</comment>
<dbReference type="SMART" id="SM00220">
    <property type="entry name" value="S_TKc"/>
    <property type="match status" value="1"/>
</dbReference>
<dbReference type="Gene3D" id="3.30.310.80">
    <property type="entry name" value="Kinase associated domain 1, KA1"/>
    <property type="match status" value="1"/>
</dbReference>
<comment type="caution">
    <text evidence="15">The sequence shown here is derived from an EMBL/GenBank/DDBJ whole genome shotgun (WGS) entry which is preliminary data.</text>
</comment>
<dbReference type="Proteomes" id="UP001229421">
    <property type="component" value="Unassembled WGS sequence"/>
</dbReference>
<evidence type="ECO:0000259" key="13">
    <source>
        <dbReference type="PROSITE" id="PS50011"/>
    </source>
</evidence>
<keyword evidence="5" id="KW-0808">Transferase</keyword>
<evidence type="ECO:0000256" key="10">
    <source>
        <dbReference type="ARBA" id="ARBA00047899"/>
    </source>
</evidence>